<dbReference type="PROSITE" id="PS50052">
    <property type="entry name" value="GUANYLATE_KINASE_2"/>
    <property type="match status" value="1"/>
</dbReference>
<dbReference type="SUPFAM" id="SSF52540">
    <property type="entry name" value="P-loop containing nucleoside triphosphate hydrolases"/>
    <property type="match status" value="1"/>
</dbReference>
<evidence type="ECO:0000256" key="2">
    <source>
        <dbReference type="ARBA" id="ARBA00004496"/>
    </source>
</evidence>
<comment type="catalytic activity">
    <reaction evidence="12">
        <text>GMP + ATP = GDP + ADP</text>
        <dbReference type="Rhea" id="RHEA:20780"/>
        <dbReference type="ChEBI" id="CHEBI:30616"/>
        <dbReference type="ChEBI" id="CHEBI:58115"/>
        <dbReference type="ChEBI" id="CHEBI:58189"/>
        <dbReference type="ChEBI" id="CHEBI:456216"/>
        <dbReference type="EC" id="2.7.4.8"/>
    </reaction>
</comment>
<evidence type="ECO:0000256" key="7">
    <source>
        <dbReference type="ARBA" id="ARBA00022679"/>
    </source>
</evidence>
<name>A0A5C5WAP7_9BACT</name>
<reference evidence="14 15" key="1">
    <citation type="submission" date="2019-02" db="EMBL/GenBank/DDBJ databases">
        <title>Deep-cultivation of Planctomycetes and their phenomic and genomic characterization uncovers novel biology.</title>
        <authorList>
            <person name="Wiegand S."/>
            <person name="Jogler M."/>
            <person name="Boedeker C."/>
            <person name="Pinto D."/>
            <person name="Vollmers J."/>
            <person name="Rivas-Marin E."/>
            <person name="Kohn T."/>
            <person name="Peeters S.H."/>
            <person name="Heuer A."/>
            <person name="Rast P."/>
            <person name="Oberbeckmann S."/>
            <person name="Bunk B."/>
            <person name="Jeske O."/>
            <person name="Meyerdierks A."/>
            <person name="Storesund J.E."/>
            <person name="Kallscheuer N."/>
            <person name="Luecker S."/>
            <person name="Lage O.M."/>
            <person name="Pohl T."/>
            <person name="Merkel B.J."/>
            <person name="Hornburger P."/>
            <person name="Mueller R.-W."/>
            <person name="Bruemmer F."/>
            <person name="Labrenz M."/>
            <person name="Spormann A.M."/>
            <person name="Op Den Camp H."/>
            <person name="Overmann J."/>
            <person name="Amann R."/>
            <person name="Jetten M.S.M."/>
            <person name="Mascher T."/>
            <person name="Medema M.H."/>
            <person name="Devos D.P."/>
            <person name="Kaster A.-K."/>
            <person name="Ovreas L."/>
            <person name="Rohde M."/>
            <person name="Galperin M.Y."/>
            <person name="Jogler C."/>
        </authorList>
    </citation>
    <scope>NUCLEOTIDE SEQUENCE [LARGE SCALE GENOMIC DNA]</scope>
    <source>
        <strain evidence="14 15">Pla111</strain>
    </source>
</reference>
<dbReference type="InterPro" id="IPR008145">
    <property type="entry name" value="GK/Ca_channel_bsu"/>
</dbReference>
<sequence length="203" mass="22113">MPAATGKLVILSGPSGVGKSTIVRKLLGRTAERLRLSVSATTRPPRPGEADGVDYHFLSHEAFASRRQRGEFLECVEVFGRGHWYGTLLAEVTPSLEAGRWVLLEIDVDGAERALAAFPEAVSIFLTAAADPAEALQVLRERLEARGTEDPEAIARRLEVAQRELQRSSRYRYTVVNGGPQEGGLDFAVDEIHQLLVAEGLPV</sequence>
<dbReference type="InterPro" id="IPR027417">
    <property type="entry name" value="P-loop_NTPase"/>
</dbReference>
<evidence type="ECO:0000256" key="12">
    <source>
        <dbReference type="ARBA" id="ARBA00048594"/>
    </source>
</evidence>
<evidence type="ECO:0000313" key="15">
    <source>
        <dbReference type="Proteomes" id="UP000318995"/>
    </source>
</evidence>
<organism evidence="14 15">
    <name type="scientific">Botrimarina hoheduenensis</name>
    <dbReference type="NCBI Taxonomy" id="2528000"/>
    <lineage>
        <taxon>Bacteria</taxon>
        <taxon>Pseudomonadati</taxon>
        <taxon>Planctomycetota</taxon>
        <taxon>Planctomycetia</taxon>
        <taxon>Pirellulales</taxon>
        <taxon>Lacipirellulaceae</taxon>
        <taxon>Botrimarina</taxon>
    </lineage>
</organism>
<dbReference type="Gene3D" id="3.30.63.10">
    <property type="entry name" value="Guanylate Kinase phosphate binding domain"/>
    <property type="match status" value="1"/>
</dbReference>
<evidence type="ECO:0000256" key="5">
    <source>
        <dbReference type="ARBA" id="ARBA00016296"/>
    </source>
</evidence>
<dbReference type="RefSeq" id="WP_146572597.1">
    <property type="nucleotide sequence ID" value="NZ_SJPH01000002.1"/>
</dbReference>
<dbReference type="EC" id="2.7.4.8" evidence="4"/>
<dbReference type="GO" id="GO:0004385">
    <property type="term" value="F:GMP kinase activity"/>
    <property type="evidence" value="ECO:0007669"/>
    <property type="project" value="UniProtKB-EC"/>
</dbReference>
<dbReference type="Gene3D" id="3.40.50.300">
    <property type="entry name" value="P-loop containing nucleotide triphosphate hydrolases"/>
    <property type="match status" value="1"/>
</dbReference>
<evidence type="ECO:0000256" key="3">
    <source>
        <dbReference type="ARBA" id="ARBA00005790"/>
    </source>
</evidence>
<evidence type="ECO:0000256" key="6">
    <source>
        <dbReference type="ARBA" id="ARBA00022490"/>
    </source>
</evidence>
<comment type="caution">
    <text evidence="14">The sequence shown here is derived from an EMBL/GenBank/DDBJ whole genome shotgun (WGS) entry which is preliminary data.</text>
</comment>
<dbReference type="SMART" id="SM00072">
    <property type="entry name" value="GuKc"/>
    <property type="match status" value="1"/>
</dbReference>
<dbReference type="InterPro" id="IPR008144">
    <property type="entry name" value="Guanylate_kin-like_dom"/>
</dbReference>
<feature type="domain" description="Guanylate kinase-like" evidence="13">
    <location>
        <begin position="6"/>
        <end position="197"/>
    </location>
</feature>
<keyword evidence="10" id="KW-0067">ATP-binding</keyword>
<dbReference type="Pfam" id="PF00625">
    <property type="entry name" value="Guanylate_kin"/>
    <property type="match status" value="1"/>
</dbReference>
<evidence type="ECO:0000313" key="14">
    <source>
        <dbReference type="EMBL" id="TWT47760.1"/>
    </source>
</evidence>
<protein>
    <recommendedName>
        <fullName evidence="5">Guanylate kinase</fullName>
        <ecNumber evidence="4">2.7.4.8</ecNumber>
    </recommendedName>
    <alternativeName>
        <fullName evidence="11">GMP kinase</fullName>
    </alternativeName>
</protein>
<keyword evidence="8" id="KW-0547">Nucleotide-binding</keyword>
<evidence type="ECO:0000256" key="10">
    <source>
        <dbReference type="ARBA" id="ARBA00022840"/>
    </source>
</evidence>
<dbReference type="PROSITE" id="PS00856">
    <property type="entry name" value="GUANYLATE_KINASE_1"/>
    <property type="match status" value="1"/>
</dbReference>
<dbReference type="AlphaFoldDB" id="A0A5C5WAP7"/>
<dbReference type="GO" id="GO:0005524">
    <property type="term" value="F:ATP binding"/>
    <property type="evidence" value="ECO:0007669"/>
    <property type="project" value="UniProtKB-KW"/>
</dbReference>
<evidence type="ECO:0000256" key="8">
    <source>
        <dbReference type="ARBA" id="ARBA00022741"/>
    </source>
</evidence>
<evidence type="ECO:0000256" key="9">
    <source>
        <dbReference type="ARBA" id="ARBA00022777"/>
    </source>
</evidence>
<evidence type="ECO:0000256" key="1">
    <source>
        <dbReference type="ARBA" id="ARBA00003531"/>
    </source>
</evidence>
<gene>
    <name evidence="14" type="primary">gmk</name>
    <name evidence="14" type="ORF">Pla111_13800</name>
</gene>
<dbReference type="CDD" id="cd00071">
    <property type="entry name" value="GMPK"/>
    <property type="match status" value="1"/>
</dbReference>
<dbReference type="GO" id="GO:0005829">
    <property type="term" value="C:cytosol"/>
    <property type="evidence" value="ECO:0007669"/>
    <property type="project" value="TreeGrafter"/>
</dbReference>
<dbReference type="FunFam" id="3.30.63.10:FF:000005">
    <property type="entry name" value="Guanylate kinase"/>
    <property type="match status" value="1"/>
</dbReference>
<comment type="similarity">
    <text evidence="3">Belongs to the guanylate kinase family.</text>
</comment>
<comment type="subcellular location">
    <subcellularLocation>
        <location evidence="2">Cytoplasm</location>
    </subcellularLocation>
</comment>
<accession>A0A5C5WAP7</accession>
<dbReference type="EMBL" id="SJPH01000002">
    <property type="protein sequence ID" value="TWT47760.1"/>
    <property type="molecule type" value="Genomic_DNA"/>
</dbReference>
<keyword evidence="15" id="KW-1185">Reference proteome</keyword>
<dbReference type="PANTHER" id="PTHR23117">
    <property type="entry name" value="GUANYLATE KINASE-RELATED"/>
    <property type="match status" value="1"/>
</dbReference>
<keyword evidence="7 14" id="KW-0808">Transferase</keyword>
<dbReference type="NCBIfam" id="TIGR03263">
    <property type="entry name" value="guanyl_kin"/>
    <property type="match status" value="1"/>
</dbReference>
<dbReference type="Proteomes" id="UP000318995">
    <property type="component" value="Unassembled WGS sequence"/>
</dbReference>
<comment type="function">
    <text evidence="1">Essential for recycling GMP and indirectly, cGMP.</text>
</comment>
<evidence type="ECO:0000256" key="11">
    <source>
        <dbReference type="ARBA" id="ARBA00030128"/>
    </source>
</evidence>
<evidence type="ECO:0000256" key="4">
    <source>
        <dbReference type="ARBA" id="ARBA00012961"/>
    </source>
</evidence>
<proteinExistence type="inferred from homology"/>
<evidence type="ECO:0000259" key="13">
    <source>
        <dbReference type="PROSITE" id="PS50052"/>
    </source>
</evidence>
<dbReference type="PANTHER" id="PTHR23117:SF13">
    <property type="entry name" value="GUANYLATE KINASE"/>
    <property type="match status" value="1"/>
</dbReference>
<dbReference type="InterPro" id="IPR017665">
    <property type="entry name" value="Guanylate_kinase"/>
</dbReference>
<dbReference type="InterPro" id="IPR020590">
    <property type="entry name" value="Guanylate_kinase_CS"/>
</dbReference>
<dbReference type="OrthoDB" id="9808150at2"/>
<keyword evidence="9 14" id="KW-0418">Kinase</keyword>
<keyword evidence="6" id="KW-0963">Cytoplasm</keyword>